<dbReference type="Pfam" id="PF08885">
    <property type="entry name" value="GSCFA"/>
    <property type="match status" value="1"/>
</dbReference>
<feature type="domain" description="GSCFA" evidence="2">
    <location>
        <begin position="60"/>
        <end position="295"/>
    </location>
</feature>
<dbReference type="Proteomes" id="UP001242480">
    <property type="component" value="Unassembled WGS sequence"/>
</dbReference>
<dbReference type="InterPro" id="IPR014982">
    <property type="entry name" value="GSCFA"/>
</dbReference>
<sequence length="394" mass="44886">MVDFALDGETKKMSATFYRGETVNFYPQDSSFDRDDAVVTYLAKGLMPPEPMIGPDTVTVAFGSCFAAHMSNHLSNLGFNVPTKGEARAYISTMGDGIVNTYAIRQQFEWAWQGRVPEVPLWHGYDGKEFGYDEEVREQTRRIFDSAEVFILTLGLSEIWYDEPTGEVFWRAVPTNRIDPSRHKFRNTSVGENVANLEAIYSLIRQHQPDATIVFSLSPVGLTATFRGIPGIVANSVSKATLRAALDEFTRHHAGDRNLFYFPSYEVVTTCFERPFIDDRKHPHWTAVDFNLTLFERYFCQTGMTDADLLTAWRAARAEDRRLAQMTSVEAQAAFQRQSDERSEEMRRLHAEAKAVAEQKRVELMQQREAERQARLDAHKERLEARRRSAGTAG</sequence>
<evidence type="ECO:0000313" key="4">
    <source>
        <dbReference type="Proteomes" id="UP001242480"/>
    </source>
</evidence>
<comment type="caution">
    <text evidence="3">The sequence shown here is derived from an EMBL/GenBank/DDBJ whole genome shotgun (WGS) entry which is preliminary data.</text>
</comment>
<keyword evidence="4" id="KW-1185">Reference proteome</keyword>
<dbReference type="RefSeq" id="WP_307280233.1">
    <property type="nucleotide sequence ID" value="NZ_JAUSVX010000013.1"/>
</dbReference>
<feature type="compositionally biased region" description="Basic and acidic residues" evidence="1">
    <location>
        <begin position="366"/>
        <end position="387"/>
    </location>
</feature>
<feature type="region of interest" description="Disordered" evidence="1">
    <location>
        <begin position="366"/>
        <end position="394"/>
    </location>
</feature>
<evidence type="ECO:0000313" key="3">
    <source>
        <dbReference type="EMBL" id="MDQ0472836.1"/>
    </source>
</evidence>
<gene>
    <name evidence="3" type="ORF">QO011_005866</name>
</gene>
<proteinExistence type="predicted"/>
<organism evidence="3 4">
    <name type="scientific">Labrys wisconsinensis</name>
    <dbReference type="NCBI Taxonomy" id="425677"/>
    <lineage>
        <taxon>Bacteria</taxon>
        <taxon>Pseudomonadati</taxon>
        <taxon>Pseudomonadota</taxon>
        <taxon>Alphaproteobacteria</taxon>
        <taxon>Hyphomicrobiales</taxon>
        <taxon>Xanthobacteraceae</taxon>
        <taxon>Labrys</taxon>
    </lineage>
</organism>
<accession>A0ABU0JEY7</accession>
<evidence type="ECO:0000259" key="2">
    <source>
        <dbReference type="Pfam" id="PF08885"/>
    </source>
</evidence>
<protein>
    <recommendedName>
        <fullName evidence="2">GSCFA domain-containing protein</fullName>
    </recommendedName>
</protein>
<evidence type="ECO:0000256" key="1">
    <source>
        <dbReference type="SAM" id="MobiDB-lite"/>
    </source>
</evidence>
<dbReference type="EMBL" id="JAUSVX010000013">
    <property type="protein sequence ID" value="MDQ0472836.1"/>
    <property type="molecule type" value="Genomic_DNA"/>
</dbReference>
<reference evidence="3 4" key="1">
    <citation type="submission" date="2023-07" db="EMBL/GenBank/DDBJ databases">
        <title>Genomic Encyclopedia of Type Strains, Phase IV (KMG-IV): sequencing the most valuable type-strain genomes for metagenomic binning, comparative biology and taxonomic classification.</title>
        <authorList>
            <person name="Goeker M."/>
        </authorList>
    </citation>
    <scope>NUCLEOTIDE SEQUENCE [LARGE SCALE GENOMIC DNA]</scope>
    <source>
        <strain evidence="3 4">DSM 19619</strain>
    </source>
</reference>
<name>A0ABU0JEY7_9HYPH</name>